<dbReference type="RefSeq" id="WP_275580927.1">
    <property type="nucleotide sequence ID" value="NZ_CP070499.1"/>
</dbReference>
<keyword evidence="2" id="KW-0964">Secreted</keyword>
<dbReference type="InterPro" id="IPR010259">
    <property type="entry name" value="S8pro/Inhibitor_I9"/>
</dbReference>
<evidence type="ECO:0000256" key="8">
    <source>
        <dbReference type="PROSITE-ProRule" id="PRU01240"/>
    </source>
</evidence>
<dbReference type="InterPro" id="IPR013783">
    <property type="entry name" value="Ig-like_fold"/>
</dbReference>
<dbReference type="Gene3D" id="3.40.50.200">
    <property type="entry name" value="Peptidase S8/S53 domain"/>
    <property type="match status" value="1"/>
</dbReference>
<protein>
    <submittedName>
        <fullName evidence="16">S8 family serine peptidase</fullName>
    </submittedName>
</protein>
<dbReference type="InterPro" id="IPR023828">
    <property type="entry name" value="Peptidase_S8_Ser-AS"/>
</dbReference>
<dbReference type="PROSITE" id="PS00137">
    <property type="entry name" value="SUBTILASE_HIS"/>
    <property type="match status" value="1"/>
</dbReference>
<dbReference type="SUPFAM" id="SSF52025">
    <property type="entry name" value="PA domain"/>
    <property type="match status" value="1"/>
</dbReference>
<feature type="domain" description="PA" evidence="12">
    <location>
        <begin position="407"/>
        <end position="495"/>
    </location>
</feature>
<keyword evidence="3 8" id="KW-0645">Protease</keyword>
<evidence type="ECO:0000313" key="16">
    <source>
        <dbReference type="EMBL" id="QSB13645.1"/>
    </source>
</evidence>
<feature type="domain" description="Inhibitor I9" evidence="13">
    <location>
        <begin position="101"/>
        <end position="144"/>
    </location>
</feature>
<dbReference type="InterPro" id="IPR024361">
    <property type="entry name" value="BACON"/>
</dbReference>
<dbReference type="PROSITE" id="PS00138">
    <property type="entry name" value="SUBTILASE_SER"/>
    <property type="match status" value="1"/>
</dbReference>
<keyword evidence="5 8" id="KW-0378">Hydrolase</keyword>
<dbReference type="Pfam" id="PF00082">
    <property type="entry name" value="Peptidase_S8"/>
    <property type="match status" value="1"/>
</dbReference>
<dbReference type="Gene3D" id="3.30.70.80">
    <property type="entry name" value="Peptidase S8 propeptide/proteinase inhibitor I9"/>
    <property type="match status" value="1"/>
</dbReference>
<dbReference type="Pfam" id="PF19190">
    <property type="entry name" value="BACON_2"/>
    <property type="match status" value="1"/>
</dbReference>
<evidence type="ECO:0000259" key="12">
    <source>
        <dbReference type="Pfam" id="PF02225"/>
    </source>
</evidence>
<evidence type="ECO:0000259" key="14">
    <source>
        <dbReference type="Pfam" id="PF17766"/>
    </source>
</evidence>
<dbReference type="Pfam" id="PF05922">
    <property type="entry name" value="Inhibitor_I9"/>
    <property type="match status" value="1"/>
</dbReference>
<dbReference type="Gene3D" id="2.60.40.10">
    <property type="entry name" value="Immunoglobulins"/>
    <property type="match status" value="2"/>
</dbReference>
<feature type="active site" description="Charge relay system" evidence="7 8">
    <location>
        <position position="180"/>
    </location>
</feature>
<dbReference type="GO" id="GO:0005975">
    <property type="term" value="P:carbohydrate metabolic process"/>
    <property type="evidence" value="ECO:0007669"/>
    <property type="project" value="UniProtKB-ARBA"/>
</dbReference>
<dbReference type="InterPro" id="IPR037045">
    <property type="entry name" value="S8pro/Inhibitor_I9_sf"/>
</dbReference>
<feature type="domain" description="Subtilisin-like protease fibronectin type-III" evidence="14">
    <location>
        <begin position="662"/>
        <end position="743"/>
    </location>
</feature>
<evidence type="ECO:0000256" key="10">
    <source>
        <dbReference type="SAM" id="MobiDB-lite"/>
    </source>
</evidence>
<dbReference type="InterPro" id="IPR015500">
    <property type="entry name" value="Peptidase_S8_subtilisin-rel"/>
</dbReference>
<feature type="region of interest" description="Disordered" evidence="10">
    <location>
        <begin position="1"/>
        <end position="22"/>
    </location>
</feature>
<proteinExistence type="inferred from homology"/>
<evidence type="ECO:0000313" key="17">
    <source>
        <dbReference type="Proteomes" id="UP000662857"/>
    </source>
</evidence>
<feature type="domain" description="BACON" evidence="15">
    <location>
        <begin position="1383"/>
        <end position="1426"/>
    </location>
</feature>
<dbReference type="PROSITE" id="PS51892">
    <property type="entry name" value="SUBTILASE"/>
    <property type="match status" value="1"/>
</dbReference>
<dbReference type="InterPro" id="IPR000209">
    <property type="entry name" value="Peptidase_S8/S53_dom"/>
</dbReference>
<dbReference type="PROSITE" id="PS00136">
    <property type="entry name" value="SUBTILASE_ASP"/>
    <property type="match status" value="1"/>
</dbReference>
<dbReference type="InterPro" id="IPR023827">
    <property type="entry name" value="Peptidase_S8_Asp-AS"/>
</dbReference>
<organism evidence="16 17">
    <name type="scientific">Natronosporangium hydrolyticum</name>
    <dbReference type="NCBI Taxonomy" id="2811111"/>
    <lineage>
        <taxon>Bacteria</taxon>
        <taxon>Bacillati</taxon>
        <taxon>Actinomycetota</taxon>
        <taxon>Actinomycetes</taxon>
        <taxon>Micromonosporales</taxon>
        <taxon>Micromonosporaceae</taxon>
        <taxon>Natronosporangium</taxon>
    </lineage>
</organism>
<dbReference type="GO" id="GO:0006508">
    <property type="term" value="P:proteolysis"/>
    <property type="evidence" value="ECO:0007669"/>
    <property type="project" value="UniProtKB-KW"/>
</dbReference>
<comment type="similarity">
    <text evidence="1 8 9">Belongs to the peptidase S8 family.</text>
</comment>
<dbReference type="EMBL" id="CP070499">
    <property type="protein sequence ID" value="QSB13645.1"/>
    <property type="molecule type" value="Genomic_DNA"/>
</dbReference>
<sequence length="1592" mass="161285">MPQPAAGQPSFGDNNHEAFDLADPGTQFSEESATGQWIVALDAAPLAAYRGDVPGLAATSPSVTGAAKLDVDAPHSAAYLDHLAGVQDEFIGSMEQTLDRSVTVAFQYRNVLNGMAVEVSAAEAAELAQLPGVASVTPDEERELTTDVSHSLIGSPSFWEGDTGTGVATHGEGVVVGMLDTGVNPDHPSFAEVDGEGYAHENPYGSGTYVGVCDPDHPAHDPVCNDKLIGAWNFNTTGPNYPSIHDWDSHGSHVGGTIAGNRHDAVFTFGQTEFTRTVQGVAPRANVISYLVCDPGCPGAASVAAVNQAVEDGVDVLNYSISGVDNPWADPVDLAFLDAFEAGMVVSASAGNAGPNTVAKTGPWNLTVAASTHERIFAHTVDVPGEAELSELPAVPGDGPQLGEDLTAELRAAEGNPLGCTPFDSGVFDGAIALIERGDCTFGEKVLNAEAAGAVGVALYNNQGGPPVSPGGLGPDDDDTNVPAVMLEAASGQALLDHVTGSSEPVTARINLETEVFIDPAWEDVMAGFSSTGPSQFEMLAPTVTAPGVNILAAASASGGDSETYTQMQGTSMSSPHAAGSAALLVALHPEWSPAQVRSALASTADPSGLRAPDGESAADPFNYGSGRVDLAEAARIGLVMDETHANMVAANPAAGGQPRTLNLPAFVDHGCAECSWERTVTSVADTEASYTAQVDAPSGMTVTVEPAEFTVEPGDSVDLTVTVDATGMPEGEWAFADVVLATADAHANGAEIAGVHYPVTVIAAAEQTEAPEITVDPSELSSVQGPDTVVTQELTIGNVGDAELSWEILDEPAGSPGATSVTSVEPGEVSGEASLSTAPSLLRGVFGSSPRVATPEVPVVQDAVTLSHSESMSIVAENSVGCTPDQGLSTTENSYLRHFVLDDFGITDEFDVSEVSFGVEVVRGVSPTVSVNLYEMVDPAGSFEYGNFELIGSAEETLEPMELEVVTVPVSGTAAAGSTLVVEVDVPDLSGSGALFIGSNPDGQTAPSYLASGSCGLPEPTDTSAIGFPGMHVVMSVTGGGDVSEPSCEVPGWLSVSPAAGAVAPGGSQVVEVSFDSAGLADGDVVAGTLCVASDDPESPVVEIPVELVVEEVTAPVVEVSPGSLSAEVPVDGVVEQELSVGNTGDATLDWEIHTAEAPEALASDTLFDSGPFVTHPGAGPDGSDHSTLQSQTLEMLTLGANVSAAGGFRVADVFTVDEGGWQVDGLTFYGYQTGSSTTSSFTAVNYQIWDGPPDEAGSSVVFGDSSTNQLRDTGWTNAYRISETAVDTTRPIMFIEADGEFELAEGTYWIDWQLDGSVASGPWQPPITILGETTTGAAKQWTGTAWQEWVDTGTLTQQGAPFTLTGVPGGAGGCAAPGEVSWLSVSPASGSTEPGGSSSVAVSFDAAGVEPGDYEALLCVASNDPASPVVEVPVSMSVVESDGPGEPVVCDETITGVHAGALTVTEGVTCLAAGAQVLGEVNVSAGAGLVATAAVVQGPVSAVGAAVVDLSFTQVTGPVVVSGATGSVSLFASQVTGSVSVVNGATASAAVVAGNTIIGSLSCLGNDPAPTDLGLANTATGGKLGQCAEL</sequence>
<dbReference type="PANTHER" id="PTHR10795">
    <property type="entry name" value="PROPROTEIN CONVERTASE SUBTILISIN/KEXIN"/>
    <property type="match status" value="1"/>
</dbReference>
<evidence type="ECO:0000256" key="5">
    <source>
        <dbReference type="ARBA" id="ARBA00022801"/>
    </source>
</evidence>
<evidence type="ECO:0000259" key="13">
    <source>
        <dbReference type="Pfam" id="PF05922"/>
    </source>
</evidence>
<evidence type="ECO:0000256" key="3">
    <source>
        <dbReference type="ARBA" id="ARBA00022670"/>
    </source>
</evidence>
<keyword evidence="17" id="KW-1185">Reference proteome</keyword>
<evidence type="ECO:0000259" key="15">
    <source>
        <dbReference type="Pfam" id="PF19190"/>
    </source>
</evidence>
<gene>
    <name evidence="16" type="ORF">JQS43_18990</name>
</gene>
<dbReference type="InterPro" id="IPR022398">
    <property type="entry name" value="Peptidase_S8_His-AS"/>
</dbReference>
<evidence type="ECO:0000256" key="7">
    <source>
        <dbReference type="PIRSR" id="PIRSR615500-1"/>
    </source>
</evidence>
<reference evidence="16" key="1">
    <citation type="submission" date="2021-02" db="EMBL/GenBank/DDBJ databases">
        <title>Natrosporangium hydrolyticum gen. nov., sp. nov, a haloalkaliphilic actinobacterium from a soda solonchak soil.</title>
        <authorList>
            <person name="Sorokin D.Y."/>
            <person name="Khijniak T.V."/>
            <person name="Zakharycheva A.P."/>
            <person name="Boueva O.V."/>
            <person name="Ariskina E.V."/>
            <person name="Hahnke R.L."/>
            <person name="Bunk B."/>
            <person name="Sproer C."/>
            <person name="Schumann P."/>
            <person name="Evtushenko L.I."/>
            <person name="Kublanov I.V."/>
        </authorList>
    </citation>
    <scope>NUCLEOTIDE SEQUENCE</scope>
    <source>
        <strain evidence="16">DSM 106523</strain>
    </source>
</reference>
<evidence type="ECO:0000259" key="11">
    <source>
        <dbReference type="Pfam" id="PF00082"/>
    </source>
</evidence>
<keyword evidence="6 8" id="KW-0720">Serine protease</keyword>
<dbReference type="Gene3D" id="3.50.30.30">
    <property type="match status" value="1"/>
</dbReference>
<keyword evidence="4" id="KW-0732">Signal</keyword>
<feature type="domain" description="Peptidase S8/S53" evidence="11">
    <location>
        <begin position="171"/>
        <end position="627"/>
    </location>
</feature>
<dbReference type="Pfam" id="PF02225">
    <property type="entry name" value="PA"/>
    <property type="match status" value="1"/>
</dbReference>
<dbReference type="Gene3D" id="2.60.40.2310">
    <property type="match status" value="1"/>
</dbReference>
<dbReference type="SUPFAM" id="SSF52743">
    <property type="entry name" value="Subtilisin-like"/>
    <property type="match status" value="1"/>
</dbReference>
<evidence type="ECO:0000256" key="6">
    <source>
        <dbReference type="ARBA" id="ARBA00022825"/>
    </source>
</evidence>
<dbReference type="InterPro" id="IPR036852">
    <property type="entry name" value="Peptidase_S8/S53_dom_sf"/>
</dbReference>
<dbReference type="InterPro" id="IPR045051">
    <property type="entry name" value="SBT"/>
</dbReference>
<accession>A0A895YBI8</accession>
<dbReference type="GO" id="GO:0004252">
    <property type="term" value="F:serine-type endopeptidase activity"/>
    <property type="evidence" value="ECO:0007669"/>
    <property type="project" value="UniProtKB-UniRule"/>
</dbReference>
<dbReference type="Pfam" id="PF17766">
    <property type="entry name" value="fn3_6"/>
    <property type="match status" value="1"/>
</dbReference>
<dbReference type="PRINTS" id="PR00723">
    <property type="entry name" value="SUBTILISIN"/>
</dbReference>
<feature type="active site" description="Charge relay system" evidence="7 8">
    <location>
        <position position="250"/>
    </location>
</feature>
<name>A0A895YBI8_9ACTN</name>
<evidence type="ECO:0000256" key="4">
    <source>
        <dbReference type="ARBA" id="ARBA00022729"/>
    </source>
</evidence>
<dbReference type="InterPro" id="IPR041469">
    <property type="entry name" value="Subtilisin-like_FN3"/>
</dbReference>
<dbReference type="InterPro" id="IPR003137">
    <property type="entry name" value="PA_domain"/>
</dbReference>
<dbReference type="KEGG" id="nhy:JQS43_18990"/>
<dbReference type="InterPro" id="IPR046450">
    <property type="entry name" value="PA_dom_sf"/>
</dbReference>
<evidence type="ECO:0000256" key="1">
    <source>
        <dbReference type="ARBA" id="ARBA00011073"/>
    </source>
</evidence>
<dbReference type="Proteomes" id="UP000662857">
    <property type="component" value="Chromosome"/>
</dbReference>
<feature type="active site" description="Charge relay system" evidence="7 8">
    <location>
        <position position="572"/>
    </location>
</feature>
<evidence type="ECO:0000256" key="2">
    <source>
        <dbReference type="ARBA" id="ARBA00022525"/>
    </source>
</evidence>
<evidence type="ECO:0000256" key="9">
    <source>
        <dbReference type="RuleBase" id="RU003355"/>
    </source>
</evidence>